<dbReference type="EMBL" id="JANEYG010000387">
    <property type="protein sequence ID" value="KAJ8909916.1"/>
    <property type="molecule type" value="Genomic_DNA"/>
</dbReference>
<evidence type="ECO:0000313" key="2">
    <source>
        <dbReference type="Proteomes" id="UP001159042"/>
    </source>
</evidence>
<dbReference type="AlphaFoldDB" id="A0AAV8V6Z0"/>
<protein>
    <recommendedName>
        <fullName evidence="3">DDE Tnp4 domain-containing protein</fullName>
    </recommendedName>
</protein>
<gene>
    <name evidence="1" type="ORF">NQ315_017220</name>
</gene>
<evidence type="ECO:0008006" key="3">
    <source>
        <dbReference type="Google" id="ProtNLM"/>
    </source>
</evidence>
<accession>A0AAV8V6Z0</accession>
<proteinExistence type="predicted"/>
<organism evidence="1 2">
    <name type="scientific">Exocentrus adspersus</name>
    <dbReference type="NCBI Taxonomy" id="1586481"/>
    <lineage>
        <taxon>Eukaryota</taxon>
        <taxon>Metazoa</taxon>
        <taxon>Ecdysozoa</taxon>
        <taxon>Arthropoda</taxon>
        <taxon>Hexapoda</taxon>
        <taxon>Insecta</taxon>
        <taxon>Pterygota</taxon>
        <taxon>Neoptera</taxon>
        <taxon>Endopterygota</taxon>
        <taxon>Coleoptera</taxon>
        <taxon>Polyphaga</taxon>
        <taxon>Cucujiformia</taxon>
        <taxon>Chrysomeloidea</taxon>
        <taxon>Cerambycidae</taxon>
        <taxon>Lamiinae</taxon>
        <taxon>Acanthocinini</taxon>
        <taxon>Exocentrus</taxon>
    </lineage>
</organism>
<comment type="caution">
    <text evidence="1">The sequence shown here is derived from an EMBL/GenBank/DDBJ whole genome shotgun (WGS) entry which is preliminary data.</text>
</comment>
<dbReference type="Proteomes" id="UP001159042">
    <property type="component" value="Unassembled WGS sequence"/>
</dbReference>
<reference evidence="1 2" key="1">
    <citation type="journal article" date="2023" name="Insect Mol. Biol.">
        <title>Genome sequencing provides insights into the evolution of gene families encoding plant cell wall-degrading enzymes in longhorned beetles.</title>
        <authorList>
            <person name="Shin N.R."/>
            <person name="Okamura Y."/>
            <person name="Kirsch R."/>
            <person name="Pauchet Y."/>
        </authorList>
    </citation>
    <scope>NUCLEOTIDE SEQUENCE [LARGE SCALE GENOMIC DNA]</scope>
    <source>
        <strain evidence="1">EAD_L_NR</strain>
    </source>
</reference>
<name>A0AAV8V6Z0_9CUCU</name>
<keyword evidence="2" id="KW-1185">Reference proteome</keyword>
<sequence length="120" mass="13966">MFQIKKGFKNCIGAIYGCHIVINRPVENEDSYINRKGFHRILLQGVVDYRGTFIDVYCGDSDYPNMQWLIAPFKDTVEHAYGLLKGRFRRLLQLTNLDIKLCAKIVMVQLERHCLGIHHL</sequence>
<evidence type="ECO:0000313" key="1">
    <source>
        <dbReference type="EMBL" id="KAJ8909916.1"/>
    </source>
</evidence>